<comment type="caution">
    <text evidence="1">The sequence shown here is derived from an EMBL/GenBank/DDBJ whole genome shotgun (WGS) entry which is preliminary data.</text>
</comment>
<keyword evidence="2" id="KW-1185">Reference proteome</keyword>
<accession>A0AAW1FTJ0</accession>
<dbReference type="Proteomes" id="UP001488805">
    <property type="component" value="Unassembled WGS sequence"/>
</dbReference>
<protein>
    <submittedName>
        <fullName evidence="1">Uncharacterized protein</fullName>
    </submittedName>
</protein>
<gene>
    <name evidence="1" type="ORF">VZT92_005502</name>
</gene>
<organism evidence="1 2">
    <name type="scientific">Zoarces viviparus</name>
    <name type="common">Viviparous eelpout</name>
    <name type="synonym">Blennius viviparus</name>
    <dbReference type="NCBI Taxonomy" id="48416"/>
    <lineage>
        <taxon>Eukaryota</taxon>
        <taxon>Metazoa</taxon>
        <taxon>Chordata</taxon>
        <taxon>Craniata</taxon>
        <taxon>Vertebrata</taxon>
        <taxon>Euteleostomi</taxon>
        <taxon>Actinopterygii</taxon>
        <taxon>Neopterygii</taxon>
        <taxon>Teleostei</taxon>
        <taxon>Neoteleostei</taxon>
        <taxon>Acanthomorphata</taxon>
        <taxon>Eupercaria</taxon>
        <taxon>Perciformes</taxon>
        <taxon>Cottioidei</taxon>
        <taxon>Zoarcales</taxon>
        <taxon>Zoarcidae</taxon>
        <taxon>Zoarcinae</taxon>
        <taxon>Zoarces</taxon>
    </lineage>
</organism>
<reference evidence="1 2" key="1">
    <citation type="journal article" date="2024" name="Genome Biol. Evol.">
        <title>Chromosome-level genome assembly of the viviparous eelpout Zoarces viviparus.</title>
        <authorList>
            <person name="Fuhrmann N."/>
            <person name="Brasseur M.V."/>
            <person name="Bakowski C.E."/>
            <person name="Podsiadlowski L."/>
            <person name="Prost S."/>
            <person name="Krehenwinkel H."/>
            <person name="Mayer C."/>
        </authorList>
    </citation>
    <scope>NUCLEOTIDE SEQUENCE [LARGE SCALE GENOMIC DNA]</scope>
    <source>
        <strain evidence="1">NO-MEL_2022_Ind0_liver</strain>
    </source>
</reference>
<proteinExistence type="predicted"/>
<name>A0AAW1FTJ0_ZOAVI</name>
<dbReference type="EMBL" id="JBCEZU010000034">
    <property type="protein sequence ID" value="KAK9537928.1"/>
    <property type="molecule type" value="Genomic_DNA"/>
</dbReference>
<sequence>MDSISDLPSPKYFQLELDATRKRVEERGQQKRKRTESQPTGCKRRFCQMDLKQDPNSPHIHTGFPGLTGKYIYCPGKVFSFYKDQSMEKETTWNEFQGSAFYETGKKRLDVEKGK</sequence>
<evidence type="ECO:0000313" key="1">
    <source>
        <dbReference type="EMBL" id="KAK9537928.1"/>
    </source>
</evidence>
<dbReference type="AlphaFoldDB" id="A0AAW1FTJ0"/>
<evidence type="ECO:0000313" key="2">
    <source>
        <dbReference type="Proteomes" id="UP001488805"/>
    </source>
</evidence>